<evidence type="ECO:0000256" key="6">
    <source>
        <dbReference type="ARBA" id="ARBA00022801"/>
    </source>
</evidence>
<dbReference type="GO" id="GO:0005525">
    <property type="term" value="F:GTP binding"/>
    <property type="evidence" value="ECO:0007669"/>
    <property type="project" value="UniProtKB-KW"/>
</dbReference>
<dbReference type="Proteomes" id="UP000014680">
    <property type="component" value="Unassembled WGS sequence"/>
</dbReference>
<dbReference type="PANTHER" id="PTHR24072">
    <property type="entry name" value="RHO FAMILY GTPASE"/>
    <property type="match status" value="1"/>
</dbReference>
<feature type="compositionally biased region" description="Basic and acidic residues" evidence="10">
    <location>
        <begin position="120"/>
        <end position="137"/>
    </location>
</feature>
<dbReference type="GO" id="GO:0007264">
    <property type="term" value="P:small GTPase-mediated signal transduction"/>
    <property type="evidence" value="ECO:0007669"/>
    <property type="project" value="InterPro"/>
</dbReference>
<keyword evidence="9" id="KW-0206">Cytoskeleton</keyword>
<name>A0A0A1UDL4_ENTIV</name>
<keyword evidence="6" id="KW-0378">Hydrolase</keyword>
<dbReference type="CDD" id="cd00157">
    <property type="entry name" value="Rho"/>
    <property type="match status" value="1"/>
</dbReference>
<dbReference type="Gene3D" id="3.40.50.300">
    <property type="entry name" value="P-loop containing nucleotide triphosphate hydrolases"/>
    <property type="match status" value="1"/>
</dbReference>
<dbReference type="InterPro" id="IPR027417">
    <property type="entry name" value="P-loop_NTPase"/>
</dbReference>
<dbReference type="Pfam" id="PF00071">
    <property type="entry name" value="Ras"/>
    <property type="match status" value="1"/>
</dbReference>
<evidence type="ECO:0000313" key="11">
    <source>
        <dbReference type="EMBL" id="ELP94651.1"/>
    </source>
</evidence>
<dbReference type="PROSITE" id="PS51420">
    <property type="entry name" value="RHO"/>
    <property type="match status" value="1"/>
</dbReference>
<dbReference type="SMART" id="SM00175">
    <property type="entry name" value="RAB"/>
    <property type="match status" value="1"/>
</dbReference>
<feature type="non-terminal residue" evidence="11">
    <location>
        <position position="1"/>
    </location>
</feature>
<evidence type="ECO:0000256" key="10">
    <source>
        <dbReference type="SAM" id="MobiDB-lite"/>
    </source>
</evidence>
<evidence type="ECO:0000256" key="4">
    <source>
        <dbReference type="ARBA" id="ARBA00022723"/>
    </source>
</evidence>
<evidence type="ECO:0000256" key="9">
    <source>
        <dbReference type="ARBA" id="ARBA00023212"/>
    </source>
</evidence>
<accession>A0A0A1UDL4</accession>
<feature type="region of interest" description="Disordered" evidence="10">
    <location>
        <begin position="109"/>
        <end position="137"/>
    </location>
</feature>
<dbReference type="InterPro" id="IPR003578">
    <property type="entry name" value="Small_GTPase_Rho"/>
</dbReference>
<reference evidence="11 12" key="1">
    <citation type="submission" date="2012-10" db="EMBL/GenBank/DDBJ databases">
        <authorList>
            <person name="Zafar N."/>
            <person name="Inman J."/>
            <person name="Hall N."/>
            <person name="Lorenzi H."/>
            <person name="Caler E."/>
        </authorList>
    </citation>
    <scope>NUCLEOTIDE SEQUENCE [LARGE SCALE GENOMIC DNA]</scope>
    <source>
        <strain evidence="11 12">IP1</strain>
    </source>
</reference>
<dbReference type="GeneID" id="14893612"/>
<dbReference type="GO" id="GO:0005856">
    <property type="term" value="C:cytoskeleton"/>
    <property type="evidence" value="ECO:0007669"/>
    <property type="project" value="UniProtKB-SubCell"/>
</dbReference>
<dbReference type="PROSITE" id="PS51419">
    <property type="entry name" value="RAB"/>
    <property type="match status" value="1"/>
</dbReference>
<dbReference type="OrthoDB" id="8830751at2759"/>
<evidence type="ECO:0000313" key="12">
    <source>
        <dbReference type="Proteomes" id="UP000014680"/>
    </source>
</evidence>
<dbReference type="SMART" id="SM00174">
    <property type="entry name" value="RHO"/>
    <property type="match status" value="1"/>
</dbReference>
<evidence type="ECO:0000256" key="7">
    <source>
        <dbReference type="ARBA" id="ARBA00022842"/>
    </source>
</evidence>
<keyword evidence="8" id="KW-0342">GTP-binding</keyword>
<dbReference type="GO" id="GO:0003925">
    <property type="term" value="F:G protein activity"/>
    <property type="evidence" value="ECO:0007669"/>
    <property type="project" value="UniProtKB-EC"/>
</dbReference>
<keyword evidence="5" id="KW-0547">Nucleotide-binding</keyword>
<dbReference type="EC" id="3.6.5.2" evidence="3"/>
<keyword evidence="4" id="KW-0479">Metal-binding</keyword>
<evidence type="ECO:0000256" key="2">
    <source>
        <dbReference type="ARBA" id="ARBA00004245"/>
    </source>
</evidence>
<dbReference type="AlphaFoldDB" id="A0A0A1UDL4"/>
<evidence type="ECO:0000256" key="1">
    <source>
        <dbReference type="ARBA" id="ARBA00001946"/>
    </source>
</evidence>
<proteinExistence type="predicted"/>
<keyword evidence="12" id="KW-1185">Reference proteome</keyword>
<keyword evidence="7" id="KW-0460">Magnesium</keyword>
<gene>
    <name evidence="11" type="ORF">EIN_498610</name>
</gene>
<comment type="cofactor">
    <cofactor evidence="1">
        <name>Mg(2+)</name>
        <dbReference type="ChEBI" id="CHEBI:18420"/>
    </cofactor>
</comment>
<dbReference type="RefSeq" id="XP_004261422.1">
    <property type="nucleotide sequence ID" value="XM_004261374.1"/>
</dbReference>
<evidence type="ECO:0000256" key="5">
    <source>
        <dbReference type="ARBA" id="ARBA00022741"/>
    </source>
</evidence>
<dbReference type="KEGG" id="eiv:EIN_498610"/>
<sequence>DRLRPLSYSESDVILLCFSVNSRTSYENIASKWEPEVRHYIPTAKTILVGLKIDLREEGNKEHTSQPEGTELAKKLGCVAYLEASSVKLTGLKEVFNTAIDCVFSQKDAPKTAGGAQTKATDKKKEPSKEKGKCSLQ</sequence>
<dbReference type="GO" id="GO:0046872">
    <property type="term" value="F:metal ion binding"/>
    <property type="evidence" value="ECO:0007669"/>
    <property type="project" value="UniProtKB-KW"/>
</dbReference>
<comment type="subcellular location">
    <subcellularLocation>
        <location evidence="2">Cytoplasm</location>
        <location evidence="2">Cytoskeleton</location>
    </subcellularLocation>
</comment>
<evidence type="ECO:0000256" key="8">
    <source>
        <dbReference type="ARBA" id="ARBA00023134"/>
    </source>
</evidence>
<dbReference type="SMR" id="A0A0A1UDL4"/>
<keyword evidence="9" id="KW-0963">Cytoplasm</keyword>
<evidence type="ECO:0000256" key="3">
    <source>
        <dbReference type="ARBA" id="ARBA00011984"/>
    </source>
</evidence>
<protein>
    <recommendedName>
        <fullName evidence="3">small monomeric GTPase</fullName>
        <ecNumber evidence="3">3.6.5.2</ecNumber>
    </recommendedName>
</protein>
<organism evidence="11 12">
    <name type="scientific">Entamoeba invadens IP1</name>
    <dbReference type="NCBI Taxonomy" id="370355"/>
    <lineage>
        <taxon>Eukaryota</taxon>
        <taxon>Amoebozoa</taxon>
        <taxon>Evosea</taxon>
        <taxon>Archamoebae</taxon>
        <taxon>Mastigamoebida</taxon>
        <taxon>Entamoebidae</taxon>
        <taxon>Entamoeba</taxon>
    </lineage>
</organism>
<dbReference type="PROSITE" id="PS51421">
    <property type="entry name" value="RAS"/>
    <property type="match status" value="1"/>
</dbReference>
<dbReference type="VEuPathDB" id="AmoebaDB:EIN_498610"/>
<dbReference type="InterPro" id="IPR001806">
    <property type="entry name" value="Small_GTPase"/>
</dbReference>
<dbReference type="OMA" id="TEYYLEC"/>
<dbReference type="SUPFAM" id="SSF52540">
    <property type="entry name" value="P-loop containing nucleoside triphosphate hydrolases"/>
    <property type="match status" value="1"/>
</dbReference>
<dbReference type="EMBL" id="KB206184">
    <property type="protein sequence ID" value="ELP94651.1"/>
    <property type="molecule type" value="Genomic_DNA"/>
</dbReference>